<comment type="caution">
    <text evidence="1">The sequence shown here is derived from an EMBL/GenBank/DDBJ whole genome shotgun (WGS) entry which is preliminary data.</text>
</comment>
<proteinExistence type="predicted"/>
<gene>
    <name evidence="1" type="ORF">J2S75_004340</name>
</gene>
<evidence type="ECO:0000313" key="1">
    <source>
        <dbReference type="EMBL" id="MDQ0305288.1"/>
    </source>
</evidence>
<keyword evidence="2" id="KW-1185">Reference proteome</keyword>
<reference evidence="1 2" key="1">
    <citation type="submission" date="2023-07" db="EMBL/GenBank/DDBJ databases">
        <title>Genomic Encyclopedia of Type Strains, Phase IV (KMG-IV): sequencing the most valuable type-strain genomes for metagenomic binning, comparative biology and taxonomic classification.</title>
        <authorList>
            <person name="Goeker M."/>
        </authorList>
    </citation>
    <scope>NUCLEOTIDE SEQUENCE [LARGE SCALE GENOMIC DNA]</scope>
    <source>
        <strain evidence="1 2">DSM 2457</strain>
    </source>
</reference>
<accession>A0ABU0BJ52</accession>
<organism evidence="1 2">
    <name type="scientific">Ancylobacter polymorphus</name>
    <dbReference type="NCBI Taxonomy" id="223390"/>
    <lineage>
        <taxon>Bacteria</taxon>
        <taxon>Pseudomonadati</taxon>
        <taxon>Pseudomonadota</taxon>
        <taxon>Alphaproteobacteria</taxon>
        <taxon>Hyphomicrobiales</taxon>
        <taxon>Xanthobacteraceae</taxon>
        <taxon>Ancylobacter</taxon>
    </lineage>
</organism>
<dbReference type="EMBL" id="JAUSUI010000013">
    <property type="protein sequence ID" value="MDQ0305288.1"/>
    <property type="molecule type" value="Genomic_DNA"/>
</dbReference>
<evidence type="ECO:0000313" key="2">
    <source>
        <dbReference type="Proteomes" id="UP001224682"/>
    </source>
</evidence>
<dbReference type="Proteomes" id="UP001224682">
    <property type="component" value="Unassembled WGS sequence"/>
</dbReference>
<dbReference type="RefSeq" id="WP_307023202.1">
    <property type="nucleotide sequence ID" value="NZ_JAUSUI010000013.1"/>
</dbReference>
<sequence length="122" mass="12825">MADASTLRHFRDIVAAGGYIGAADGVATEAFGGAVYAAQSATTQTEEYALGAAVVFKELMLPGWCWRCGHGSQDPGWAHLNRLHPDHCDRLDEANGLAPTPAKALVVATLNALIAIEEARHG</sequence>
<protein>
    <recommendedName>
        <fullName evidence="3">dATP/dGTP diphosphohydrolase N-terminal domain-containing protein</fullName>
    </recommendedName>
</protein>
<name>A0ABU0BJ52_9HYPH</name>
<evidence type="ECO:0008006" key="3">
    <source>
        <dbReference type="Google" id="ProtNLM"/>
    </source>
</evidence>